<name>A0ABT6SXS9_9ACTN</name>
<dbReference type="Proteomes" id="UP001237105">
    <property type="component" value="Unassembled WGS sequence"/>
</dbReference>
<reference evidence="2 3" key="1">
    <citation type="submission" date="2023-05" db="EMBL/GenBank/DDBJ databases">
        <title>Draft genome sequence of Streptomyces sp. B-S-A12 isolated from a cave soil in Thailand.</title>
        <authorList>
            <person name="Chamroensaksri N."/>
            <person name="Muangham S."/>
        </authorList>
    </citation>
    <scope>NUCLEOTIDE SEQUENCE [LARGE SCALE GENOMIC DNA]</scope>
    <source>
        <strain evidence="2 3">B-S-A12</strain>
    </source>
</reference>
<evidence type="ECO:0000313" key="2">
    <source>
        <dbReference type="EMBL" id="MDI3420396.1"/>
    </source>
</evidence>
<accession>A0ABT6SXS9</accession>
<evidence type="ECO:0000256" key="1">
    <source>
        <dbReference type="SAM" id="MobiDB-lite"/>
    </source>
</evidence>
<keyword evidence="3" id="KW-1185">Reference proteome</keyword>
<feature type="region of interest" description="Disordered" evidence="1">
    <location>
        <begin position="41"/>
        <end position="67"/>
    </location>
</feature>
<protein>
    <submittedName>
        <fullName evidence="2">Uncharacterized protein</fullName>
    </submittedName>
</protein>
<comment type="caution">
    <text evidence="2">The sequence shown here is derived from an EMBL/GenBank/DDBJ whole genome shotgun (WGS) entry which is preliminary data.</text>
</comment>
<gene>
    <name evidence="2" type="ORF">QIT00_17835</name>
</gene>
<evidence type="ECO:0000313" key="3">
    <source>
        <dbReference type="Proteomes" id="UP001237105"/>
    </source>
</evidence>
<sequence>MSETTNPTPTTVPVTAADLVRASADRLCALLGTCPPAFGGKFDNRPTWSNTSPAFDNRPTWDNWDKK</sequence>
<organism evidence="2 3">
    <name type="scientific">Streptomyces luteolus</name>
    <dbReference type="NCBI Taxonomy" id="3043615"/>
    <lineage>
        <taxon>Bacteria</taxon>
        <taxon>Bacillati</taxon>
        <taxon>Actinomycetota</taxon>
        <taxon>Actinomycetes</taxon>
        <taxon>Kitasatosporales</taxon>
        <taxon>Streptomycetaceae</taxon>
        <taxon>Streptomyces</taxon>
    </lineage>
</organism>
<dbReference type="RefSeq" id="WP_282536276.1">
    <property type="nucleotide sequence ID" value="NZ_JASCIS010000016.1"/>
</dbReference>
<proteinExistence type="predicted"/>
<dbReference type="EMBL" id="JASCIS010000016">
    <property type="protein sequence ID" value="MDI3420396.1"/>
    <property type="molecule type" value="Genomic_DNA"/>
</dbReference>
<dbReference type="NCBIfam" id="NF041721">
    <property type="entry name" value="phane_AmcA_1"/>
    <property type="match status" value="1"/>
</dbReference>